<dbReference type="KEGG" id="marq:MARGE09_P0760"/>
<dbReference type="InterPro" id="IPR001736">
    <property type="entry name" value="PLipase_D/transphosphatidylase"/>
</dbReference>
<evidence type="ECO:0000256" key="5">
    <source>
        <dbReference type="ARBA" id="ARBA00022963"/>
    </source>
</evidence>
<dbReference type="EC" id="3.1.4.4" evidence="3"/>
<evidence type="ECO:0000313" key="9">
    <source>
        <dbReference type="Proteomes" id="UP001320119"/>
    </source>
</evidence>
<dbReference type="InterPro" id="IPR051406">
    <property type="entry name" value="PLD_domain"/>
</dbReference>
<name>A0AAN1WFH6_9GAMM</name>
<protein>
    <recommendedName>
        <fullName evidence="3">phospholipase D</fullName>
        <ecNumber evidence="3">3.1.4.4</ecNumber>
    </recommendedName>
</protein>
<proteinExistence type="inferred from homology"/>
<dbReference type="GO" id="GO:0016042">
    <property type="term" value="P:lipid catabolic process"/>
    <property type="evidence" value="ECO:0007669"/>
    <property type="project" value="UniProtKB-KW"/>
</dbReference>
<dbReference type="Proteomes" id="UP001320119">
    <property type="component" value="Chromosome"/>
</dbReference>
<dbReference type="InterPro" id="IPR025202">
    <property type="entry name" value="PLD-like_dom"/>
</dbReference>
<dbReference type="EMBL" id="AP023086">
    <property type="protein sequence ID" value="BCD96560.1"/>
    <property type="molecule type" value="Genomic_DNA"/>
</dbReference>
<reference evidence="8 9" key="1">
    <citation type="journal article" date="2022" name="IScience">
        <title>An ultrasensitive nanofiber-based assay for enzymatic hydrolysis and deep-sea microbial degradation of cellulose.</title>
        <authorList>
            <person name="Tsudome M."/>
            <person name="Tachioka M."/>
            <person name="Miyazaki M."/>
            <person name="Uchimura K."/>
            <person name="Tsuda M."/>
            <person name="Takaki Y."/>
            <person name="Deguchi S."/>
        </authorList>
    </citation>
    <scope>NUCLEOTIDE SEQUENCE [LARGE SCALE GENOMIC DNA]</scope>
    <source>
        <strain evidence="8 9">GE09</strain>
    </source>
</reference>
<dbReference type="GO" id="GO:0016891">
    <property type="term" value="F:RNA endonuclease activity producing 5'-phosphomonoesters, hydrolytic mechanism"/>
    <property type="evidence" value="ECO:0007669"/>
    <property type="project" value="TreeGrafter"/>
</dbReference>
<dbReference type="Pfam" id="PF13091">
    <property type="entry name" value="PLDc_2"/>
    <property type="match status" value="1"/>
</dbReference>
<evidence type="ECO:0000256" key="3">
    <source>
        <dbReference type="ARBA" id="ARBA00012027"/>
    </source>
</evidence>
<keyword evidence="5" id="KW-0442">Lipid degradation</keyword>
<comment type="similarity">
    <text evidence="2">Belongs to the phospholipase D family.</text>
</comment>
<evidence type="ECO:0000256" key="4">
    <source>
        <dbReference type="ARBA" id="ARBA00022801"/>
    </source>
</evidence>
<keyword evidence="6" id="KW-0443">Lipid metabolism</keyword>
<evidence type="ECO:0000256" key="6">
    <source>
        <dbReference type="ARBA" id="ARBA00023098"/>
    </source>
</evidence>
<feature type="domain" description="PLD phosphodiesterase" evidence="7">
    <location>
        <begin position="170"/>
        <end position="197"/>
    </location>
</feature>
<dbReference type="PROSITE" id="PS50035">
    <property type="entry name" value="PLD"/>
    <property type="match status" value="1"/>
</dbReference>
<evidence type="ECO:0000313" key="8">
    <source>
        <dbReference type="EMBL" id="BCD96560.1"/>
    </source>
</evidence>
<accession>A0AAN1WFH6</accession>
<keyword evidence="4" id="KW-0378">Hydrolase</keyword>
<dbReference type="RefSeq" id="WP_236986055.1">
    <property type="nucleotide sequence ID" value="NZ_AP023086.1"/>
</dbReference>
<sequence>MSYVQTQESITACLKASIEDAVLSGTEKDDLTALLQGATKELRSFARNTAFKLAKEEVATSHDKQINILKWLEKLTKALDLAAPEVKADAFFSPGEQCRKVIIDQCQRAAKSIDVCVFTISDNFIRDALLAAHKRGVSIRLLTDNDKTEDLGSDVDFLADAGIPVRTDTSRHHMHHKYAIFDGATLINGSFNWTRSASQYNEENITLISSDALIQTFLENFETLWQRFK</sequence>
<evidence type="ECO:0000256" key="2">
    <source>
        <dbReference type="ARBA" id="ARBA00008664"/>
    </source>
</evidence>
<dbReference type="PANTHER" id="PTHR43856:SF1">
    <property type="entry name" value="MITOCHONDRIAL CARDIOLIPIN HYDROLASE"/>
    <property type="match status" value="1"/>
</dbReference>
<comment type="catalytic activity">
    <reaction evidence="1">
        <text>a 1,2-diacyl-sn-glycero-3-phosphocholine + H2O = a 1,2-diacyl-sn-glycero-3-phosphate + choline + H(+)</text>
        <dbReference type="Rhea" id="RHEA:14445"/>
        <dbReference type="ChEBI" id="CHEBI:15354"/>
        <dbReference type="ChEBI" id="CHEBI:15377"/>
        <dbReference type="ChEBI" id="CHEBI:15378"/>
        <dbReference type="ChEBI" id="CHEBI:57643"/>
        <dbReference type="ChEBI" id="CHEBI:58608"/>
        <dbReference type="EC" id="3.1.4.4"/>
    </reaction>
</comment>
<dbReference type="Gene3D" id="3.30.870.10">
    <property type="entry name" value="Endonuclease Chain A"/>
    <property type="match status" value="1"/>
</dbReference>
<dbReference type="CDD" id="cd09171">
    <property type="entry name" value="PLDc_vPLD6_like"/>
    <property type="match status" value="1"/>
</dbReference>
<dbReference type="GO" id="GO:0004630">
    <property type="term" value="F:phospholipase D activity"/>
    <property type="evidence" value="ECO:0007669"/>
    <property type="project" value="UniProtKB-EC"/>
</dbReference>
<dbReference type="AlphaFoldDB" id="A0AAN1WFH6"/>
<evidence type="ECO:0000259" key="7">
    <source>
        <dbReference type="PROSITE" id="PS50035"/>
    </source>
</evidence>
<dbReference type="SUPFAM" id="SSF56024">
    <property type="entry name" value="Phospholipase D/nuclease"/>
    <property type="match status" value="1"/>
</dbReference>
<gene>
    <name evidence="8" type="ORF">MARGE09_P0760</name>
</gene>
<dbReference type="PANTHER" id="PTHR43856">
    <property type="entry name" value="CARDIOLIPIN HYDROLASE"/>
    <property type="match status" value="1"/>
</dbReference>
<dbReference type="GO" id="GO:0006793">
    <property type="term" value="P:phosphorus metabolic process"/>
    <property type="evidence" value="ECO:0007669"/>
    <property type="project" value="UniProtKB-ARBA"/>
</dbReference>
<keyword evidence="9" id="KW-1185">Reference proteome</keyword>
<organism evidence="8 9">
    <name type="scientific">Marinagarivorans cellulosilyticus</name>
    <dbReference type="NCBI Taxonomy" id="2721545"/>
    <lineage>
        <taxon>Bacteria</taxon>
        <taxon>Pseudomonadati</taxon>
        <taxon>Pseudomonadota</taxon>
        <taxon>Gammaproteobacteria</taxon>
        <taxon>Cellvibrionales</taxon>
        <taxon>Cellvibrionaceae</taxon>
        <taxon>Marinagarivorans</taxon>
    </lineage>
</organism>
<evidence type="ECO:0000256" key="1">
    <source>
        <dbReference type="ARBA" id="ARBA00000798"/>
    </source>
</evidence>